<comment type="caution">
    <text evidence="5">The sequence shown here is derived from an EMBL/GenBank/DDBJ whole genome shotgun (WGS) entry which is preliminary data.</text>
</comment>
<proteinExistence type="inferred from homology"/>
<dbReference type="InterPro" id="IPR036907">
    <property type="entry name" value="5'-Nucleotdase_C_sf"/>
</dbReference>
<dbReference type="Proteomes" id="UP000023561">
    <property type="component" value="Unassembled WGS sequence"/>
</dbReference>
<dbReference type="CDD" id="cd00845">
    <property type="entry name" value="MPP_UshA_N_like"/>
    <property type="match status" value="1"/>
</dbReference>
<dbReference type="InterPro" id="IPR006179">
    <property type="entry name" value="5_nucleotidase/apyrase"/>
</dbReference>
<dbReference type="GO" id="GO:0008253">
    <property type="term" value="F:5'-nucleotidase activity"/>
    <property type="evidence" value="ECO:0007669"/>
    <property type="project" value="TreeGrafter"/>
</dbReference>
<feature type="domain" description="Calcineurin-like phosphoesterase" evidence="3">
    <location>
        <begin position="7"/>
        <end position="205"/>
    </location>
</feature>
<accession>A0A023DER0</accession>
<evidence type="ECO:0000313" key="5">
    <source>
        <dbReference type="EMBL" id="GAJ39769.1"/>
    </source>
</evidence>
<protein>
    <submittedName>
        <fullName evidence="5">Putative hydrolase</fullName>
    </submittedName>
</protein>
<keyword evidence="2" id="KW-0547">Nucleotide-binding</keyword>
<dbReference type="InterPro" id="IPR011240">
    <property type="entry name" value="Pesterase_YunD"/>
</dbReference>
<reference evidence="5 6" key="1">
    <citation type="submission" date="2014-04" db="EMBL/GenBank/DDBJ databases">
        <title>Whole genome shotgun sequence of Geobacillus caldoxylosilyticus NBRC 107762.</title>
        <authorList>
            <person name="Hosoyama A."/>
            <person name="Hosoyama Y."/>
            <person name="Katano-Makiyama Y."/>
            <person name="Tsuchikane K."/>
            <person name="Ohji S."/>
            <person name="Ichikawa N."/>
            <person name="Yamazoe A."/>
            <person name="Fujita N."/>
        </authorList>
    </citation>
    <scope>NUCLEOTIDE SEQUENCE [LARGE SCALE GENOMIC DNA]</scope>
    <source>
        <strain evidence="5 6">NBRC 107762</strain>
    </source>
</reference>
<evidence type="ECO:0000313" key="6">
    <source>
        <dbReference type="Proteomes" id="UP000023561"/>
    </source>
</evidence>
<organism evidence="5 6">
    <name type="scientific">Parageobacillus caldoxylosilyticus NBRC 107762</name>
    <dbReference type="NCBI Taxonomy" id="1220594"/>
    <lineage>
        <taxon>Bacteria</taxon>
        <taxon>Bacillati</taxon>
        <taxon>Bacillota</taxon>
        <taxon>Bacilli</taxon>
        <taxon>Bacillales</taxon>
        <taxon>Anoxybacillaceae</taxon>
        <taxon>Saccharococcus</taxon>
    </lineage>
</organism>
<dbReference type="PRINTS" id="PR01607">
    <property type="entry name" value="APYRASEFAMLY"/>
</dbReference>
<keyword evidence="2 5" id="KW-0378">Hydrolase</keyword>
<dbReference type="InterPro" id="IPR008334">
    <property type="entry name" value="5'-Nucleotdase_C"/>
</dbReference>
<dbReference type="OrthoDB" id="9793179at2"/>
<dbReference type="InterPro" id="IPR029052">
    <property type="entry name" value="Metallo-depent_PP-like"/>
</dbReference>
<dbReference type="Gene3D" id="3.90.780.10">
    <property type="entry name" value="5'-Nucleotidase, C-terminal domain"/>
    <property type="match status" value="1"/>
</dbReference>
<dbReference type="SUPFAM" id="SSF56300">
    <property type="entry name" value="Metallo-dependent phosphatases"/>
    <property type="match status" value="1"/>
</dbReference>
<evidence type="ECO:0000259" key="3">
    <source>
        <dbReference type="Pfam" id="PF00149"/>
    </source>
</evidence>
<dbReference type="EMBL" id="BAWO01000026">
    <property type="protein sequence ID" value="GAJ39769.1"/>
    <property type="molecule type" value="Genomic_DNA"/>
</dbReference>
<dbReference type="Pfam" id="PF02872">
    <property type="entry name" value="5_nucleotid_C"/>
    <property type="match status" value="1"/>
</dbReference>
<dbReference type="RefSeq" id="WP_042409030.1">
    <property type="nucleotide sequence ID" value="NZ_BAWO01000026.1"/>
</dbReference>
<keyword evidence="6" id="KW-1185">Reference proteome</keyword>
<dbReference type="GO" id="GO:0009166">
    <property type="term" value="P:nucleotide catabolic process"/>
    <property type="evidence" value="ECO:0007669"/>
    <property type="project" value="InterPro"/>
</dbReference>
<evidence type="ECO:0000256" key="1">
    <source>
        <dbReference type="ARBA" id="ARBA00022729"/>
    </source>
</evidence>
<keyword evidence="1" id="KW-0732">Signal</keyword>
<dbReference type="PANTHER" id="PTHR11575">
    <property type="entry name" value="5'-NUCLEOTIDASE-RELATED"/>
    <property type="match status" value="1"/>
</dbReference>
<dbReference type="PANTHER" id="PTHR11575:SF23">
    <property type="entry name" value="5-NUCLEOTIDASE FAMILY PROTEIN"/>
    <property type="match status" value="1"/>
</dbReference>
<feature type="domain" description="5'-Nucleotidase C-terminal" evidence="4">
    <location>
        <begin position="290"/>
        <end position="429"/>
    </location>
</feature>
<evidence type="ECO:0000259" key="4">
    <source>
        <dbReference type="Pfam" id="PF02872"/>
    </source>
</evidence>
<name>A0A023DER0_9BACL</name>
<dbReference type="GO" id="GO:0030288">
    <property type="term" value="C:outer membrane-bounded periplasmic space"/>
    <property type="evidence" value="ECO:0007669"/>
    <property type="project" value="TreeGrafter"/>
</dbReference>
<dbReference type="Gene3D" id="3.60.21.10">
    <property type="match status" value="1"/>
</dbReference>
<dbReference type="GO" id="GO:0008768">
    <property type="term" value="F:UDP-sugar diphosphatase activity"/>
    <property type="evidence" value="ECO:0007669"/>
    <property type="project" value="TreeGrafter"/>
</dbReference>
<dbReference type="AlphaFoldDB" id="A0A023DER0"/>
<comment type="similarity">
    <text evidence="2">Belongs to the 5'-nucleotidase family.</text>
</comment>
<gene>
    <name evidence="5" type="ORF">GCA01S_026_00150</name>
</gene>
<dbReference type="GO" id="GO:0000166">
    <property type="term" value="F:nucleotide binding"/>
    <property type="evidence" value="ECO:0007669"/>
    <property type="project" value="UniProtKB-KW"/>
</dbReference>
<dbReference type="Pfam" id="PF00149">
    <property type="entry name" value="Metallophos"/>
    <property type="match status" value="1"/>
</dbReference>
<dbReference type="SUPFAM" id="SSF55816">
    <property type="entry name" value="5'-nucleotidase (syn. UDP-sugar hydrolase), C-terminal domain"/>
    <property type="match status" value="1"/>
</dbReference>
<dbReference type="PIRSF" id="PIRSF036361">
    <property type="entry name" value="YunD"/>
    <property type="match status" value="1"/>
</dbReference>
<dbReference type="InterPro" id="IPR004843">
    <property type="entry name" value="Calcineurin-like_PHP"/>
</dbReference>
<sequence>MKRTVYVYHTNDVHSHFEHWPRISHFLAEQRRKHQQRNETMLLFDIGDFIDRFHPITEATRGKANVDLLNALQYDAVTIGNNEGITLDYEDLNTLYENARFSVLVANLFHKDGTRPSWVRPYSIIPISDAFRIGVIGVTACFAESYELLGWKVAPPLEMLESIAAEVKKQADLVILLSHLGIHEDEKIAKTMPDIDIILGGHTHHLFPEGKRINNTLLCAAGKYGKYIGIVKLEIEENGHTYETLATVVDVGDLPDWEQMQRTLFILEQQSLEKLEAEQIAELKEDLPLQWFSPSPFAKLLASALKEWCDAEIGMVNAGVLLEPLPKGIVTRKDLHRICPHPINPCKVQLRGAELKEIILQANTERMKYLQFKGFGFRGKVMGQMVYDGVELETEREEDGAEHIRRITINGEPLHPEQLYEVATIDMFTIGHFYPQIRRAPKKKYYMPEFLRDVLAWKLAKEK</sequence>
<evidence type="ECO:0000256" key="2">
    <source>
        <dbReference type="RuleBase" id="RU362119"/>
    </source>
</evidence>